<name>A0ABU7W1K4_9FLAO</name>
<dbReference type="PANTHER" id="PTHR34978:SF3">
    <property type="entry name" value="SLR0241 PROTEIN"/>
    <property type="match status" value="1"/>
</dbReference>
<dbReference type="Proteomes" id="UP001356704">
    <property type="component" value="Unassembled WGS sequence"/>
</dbReference>
<dbReference type="InterPro" id="IPR008756">
    <property type="entry name" value="Peptidase_M56"/>
</dbReference>
<evidence type="ECO:0000313" key="5">
    <source>
        <dbReference type="Proteomes" id="UP001356704"/>
    </source>
</evidence>
<evidence type="ECO:0000256" key="1">
    <source>
        <dbReference type="SAM" id="MobiDB-lite"/>
    </source>
</evidence>
<feature type="transmembrane region" description="Helical" evidence="2">
    <location>
        <begin position="6"/>
        <end position="22"/>
    </location>
</feature>
<evidence type="ECO:0000256" key="2">
    <source>
        <dbReference type="SAM" id="Phobius"/>
    </source>
</evidence>
<feature type="transmembrane region" description="Helical" evidence="2">
    <location>
        <begin position="34"/>
        <end position="55"/>
    </location>
</feature>
<organism evidence="4 5">
    <name type="scientific">Winogradskyella poriferorum</name>
    <dbReference type="NCBI Taxonomy" id="307627"/>
    <lineage>
        <taxon>Bacteria</taxon>
        <taxon>Pseudomonadati</taxon>
        <taxon>Bacteroidota</taxon>
        <taxon>Flavobacteriia</taxon>
        <taxon>Flavobacteriales</taxon>
        <taxon>Flavobacteriaceae</taxon>
        <taxon>Winogradskyella</taxon>
    </lineage>
</organism>
<feature type="region of interest" description="Disordered" evidence="1">
    <location>
        <begin position="581"/>
        <end position="619"/>
    </location>
</feature>
<sequence>MELFLLKFSACLLVFWLTYVLLLEKQQMHHFKRFYLLGSFAMALIIPQLTIIEYIEPIVQNFEITAAFIPIEAEVMPQPIETSPVLTLETILWSIYILGATLFAIRFAVNLFRLYSQIATNDKQHNRNFIYVLLKAYRIPHSFFKYIFVNRQQFENNQIPEEVRLHEETHAKQWHSLDILLLELLQIVFWFHPLVYILKHHVKLNHEFLADDAVLQQGVTTKSYQNILLQFSSNTHNHQLASAINYSSFKKRFTVMKTQTSKTRIWLSTLLVLPVLAILFYSFAEREYVQKEQTNPADAITEELKEANKLKMTYVSGATDAMMQEYIAWMEAFERTNFINNTTYQRIVAIYDIMNDTQRNSVKKYPEVPTINLSKVEPKSPSKIQFESWKDETVFALWLDGKHIENSTLNDYSHKDIVYYTGSKVLNNAMSKTHPQPYQFNLYTKTGFKSTYQNSQIKRYEKISKVYSNAITEYLKGPQTDNSELFILKAQADKIYNSFTKEELKEHNILPCPPVPAKNYNGRTQQKATKQQIAEYNAWAEKMNKAIEKVKVNPKAAYPVIKKDEYDYYYKIYSSLMTKKQKQDAEPWPNIPPPPPPAPPAPETPKKTSKGGPNANGVYQTNKIEPIEIYIDGKNNIQFNGKKVEIADINNEVKKLNKHLSTDEHRKYVMASIAIEKNKSADLAKSIQLKLKEANVWSTCISYNESIAKSNLPKRSLNLYSGLTVEEAKAKEKKIFNTSEDSLKKTDNTNDNSPWKVKMVTASYEFIDDDGKSTGKIDLFSDRTTQYPIINGKQIKGGDISLTKEKLKNLKITLKENKITSFKIQFPNNLIHINKGNILNDKVKSYINHIEPNYVVTLFDIYDKNGKELPPILITVTN</sequence>
<dbReference type="EMBL" id="JAZHOU010000001">
    <property type="protein sequence ID" value="MEF3077793.1"/>
    <property type="molecule type" value="Genomic_DNA"/>
</dbReference>
<dbReference type="Pfam" id="PF05569">
    <property type="entry name" value="Peptidase_M56"/>
    <property type="match status" value="1"/>
</dbReference>
<dbReference type="PANTHER" id="PTHR34978">
    <property type="entry name" value="POSSIBLE SENSOR-TRANSDUCER PROTEIN BLAR"/>
    <property type="match status" value="1"/>
</dbReference>
<feature type="domain" description="Peptidase M56" evidence="3">
    <location>
        <begin position="163"/>
        <end position="252"/>
    </location>
</feature>
<keyword evidence="2" id="KW-0812">Transmembrane</keyword>
<comment type="caution">
    <text evidence="4">The sequence shown here is derived from an EMBL/GenBank/DDBJ whole genome shotgun (WGS) entry which is preliminary data.</text>
</comment>
<keyword evidence="2" id="KW-0472">Membrane</keyword>
<dbReference type="RefSeq" id="WP_331808609.1">
    <property type="nucleotide sequence ID" value="NZ_JAZHOU010000001.1"/>
</dbReference>
<accession>A0ABU7W1K4</accession>
<gene>
    <name evidence="4" type="ORF">V1468_02150</name>
</gene>
<protein>
    <submittedName>
        <fullName evidence="4">M56 family metallopeptidase</fullName>
    </submittedName>
</protein>
<evidence type="ECO:0000313" key="4">
    <source>
        <dbReference type="EMBL" id="MEF3077793.1"/>
    </source>
</evidence>
<feature type="transmembrane region" description="Helical" evidence="2">
    <location>
        <begin position="265"/>
        <end position="284"/>
    </location>
</feature>
<feature type="transmembrane region" description="Helical" evidence="2">
    <location>
        <begin position="91"/>
        <end position="109"/>
    </location>
</feature>
<proteinExistence type="predicted"/>
<evidence type="ECO:0000259" key="3">
    <source>
        <dbReference type="Pfam" id="PF05569"/>
    </source>
</evidence>
<keyword evidence="5" id="KW-1185">Reference proteome</keyword>
<keyword evidence="2" id="KW-1133">Transmembrane helix</keyword>
<dbReference type="InterPro" id="IPR052173">
    <property type="entry name" value="Beta-lactam_resp_regulator"/>
</dbReference>
<reference evidence="4 5" key="1">
    <citation type="submission" date="2024-02" db="EMBL/GenBank/DDBJ databases">
        <title>Winogradskyella poriferorum JCM 12885.</title>
        <authorList>
            <person name="Zhang D.-F."/>
            <person name="Fu Z.-Y."/>
        </authorList>
    </citation>
    <scope>NUCLEOTIDE SEQUENCE [LARGE SCALE GENOMIC DNA]</scope>
    <source>
        <strain evidence="4 5">JCM 12885</strain>
    </source>
</reference>
<feature type="compositionally biased region" description="Pro residues" evidence="1">
    <location>
        <begin position="589"/>
        <end position="603"/>
    </location>
</feature>
<dbReference type="CDD" id="cd07341">
    <property type="entry name" value="M56_BlaR1_MecR1_like"/>
    <property type="match status" value="1"/>
</dbReference>